<organism evidence="1 2">
    <name type="scientific">Candidatus Akkermansia intestinigallinarum</name>
    <dbReference type="NCBI Taxonomy" id="2838431"/>
    <lineage>
        <taxon>Bacteria</taxon>
        <taxon>Pseudomonadati</taxon>
        <taxon>Verrucomicrobiota</taxon>
        <taxon>Verrucomicrobiia</taxon>
        <taxon>Verrucomicrobiales</taxon>
        <taxon>Akkermansiaceae</taxon>
        <taxon>Akkermansia</taxon>
    </lineage>
</organism>
<dbReference type="EMBL" id="DXFQ01000074">
    <property type="protein sequence ID" value="HIX19831.1"/>
    <property type="molecule type" value="Genomic_DNA"/>
</dbReference>
<evidence type="ECO:0000313" key="2">
    <source>
        <dbReference type="Proteomes" id="UP000823964"/>
    </source>
</evidence>
<reference evidence="1" key="1">
    <citation type="journal article" date="2021" name="PeerJ">
        <title>Extensive microbial diversity within the chicken gut microbiome revealed by metagenomics and culture.</title>
        <authorList>
            <person name="Gilroy R."/>
            <person name="Ravi A."/>
            <person name="Getino M."/>
            <person name="Pursley I."/>
            <person name="Horton D.L."/>
            <person name="Alikhan N.F."/>
            <person name="Baker D."/>
            <person name="Gharbi K."/>
            <person name="Hall N."/>
            <person name="Watson M."/>
            <person name="Adriaenssens E.M."/>
            <person name="Foster-Nyarko E."/>
            <person name="Jarju S."/>
            <person name="Secka A."/>
            <person name="Antonio M."/>
            <person name="Oren A."/>
            <person name="Chaudhuri R.R."/>
            <person name="La Ragione R."/>
            <person name="Hildebrand F."/>
            <person name="Pallen M.J."/>
        </authorList>
    </citation>
    <scope>NUCLEOTIDE SEQUENCE</scope>
    <source>
        <strain evidence="1">14975</strain>
    </source>
</reference>
<sequence length="148" mass="16303">MNICAYLAAAPAVICLCQAAEPEKTSAPFRPISRQELELIDPEYKSHLPTGIGGEQNWDNCRVCRLSPELVVVSIDYGSGLYINALRIYVRRGERWVCLPSVLGYSASHGEKCHSSAELVGSELRIVNFEGDVIGKLDLAPWLEQIGQ</sequence>
<name>A0A9D1VB02_9BACT</name>
<dbReference type="Proteomes" id="UP000823964">
    <property type="component" value="Unassembled WGS sequence"/>
</dbReference>
<dbReference type="AlphaFoldDB" id="A0A9D1VB02"/>
<protein>
    <submittedName>
        <fullName evidence="1">Uncharacterized protein</fullName>
    </submittedName>
</protein>
<comment type="caution">
    <text evidence="1">The sequence shown here is derived from an EMBL/GenBank/DDBJ whole genome shotgun (WGS) entry which is preliminary data.</text>
</comment>
<proteinExistence type="predicted"/>
<gene>
    <name evidence="1" type="ORF">H9862_04415</name>
</gene>
<accession>A0A9D1VB02</accession>
<reference evidence="1" key="2">
    <citation type="submission" date="2021-04" db="EMBL/GenBank/DDBJ databases">
        <authorList>
            <person name="Gilroy R."/>
        </authorList>
    </citation>
    <scope>NUCLEOTIDE SEQUENCE</scope>
    <source>
        <strain evidence="1">14975</strain>
    </source>
</reference>
<evidence type="ECO:0000313" key="1">
    <source>
        <dbReference type="EMBL" id="HIX19831.1"/>
    </source>
</evidence>